<dbReference type="EMBL" id="CP048222">
    <property type="protein sequence ID" value="QHT67325.1"/>
    <property type="molecule type" value="Genomic_DNA"/>
</dbReference>
<name>A0A6C0GHF7_9BACT</name>
<gene>
    <name evidence="1" type="ORF">GXP67_12115</name>
</gene>
<dbReference type="AlphaFoldDB" id="A0A6C0GHF7"/>
<keyword evidence="2" id="KW-1185">Reference proteome</keyword>
<organism evidence="1 2">
    <name type="scientific">Rhodocytophaga rosea</name>
    <dbReference type="NCBI Taxonomy" id="2704465"/>
    <lineage>
        <taxon>Bacteria</taxon>
        <taxon>Pseudomonadati</taxon>
        <taxon>Bacteroidota</taxon>
        <taxon>Cytophagia</taxon>
        <taxon>Cytophagales</taxon>
        <taxon>Rhodocytophagaceae</taxon>
        <taxon>Rhodocytophaga</taxon>
    </lineage>
</organism>
<dbReference type="RefSeq" id="WP_162443360.1">
    <property type="nucleotide sequence ID" value="NZ_CP048222.1"/>
</dbReference>
<accession>A0A6C0GHF7</accession>
<dbReference type="Proteomes" id="UP000480178">
    <property type="component" value="Chromosome"/>
</dbReference>
<reference evidence="1 2" key="1">
    <citation type="submission" date="2020-01" db="EMBL/GenBank/DDBJ databases">
        <authorList>
            <person name="Kim M.K."/>
        </authorList>
    </citation>
    <scope>NUCLEOTIDE SEQUENCE [LARGE SCALE GENOMIC DNA]</scope>
    <source>
        <strain evidence="1 2">172606-1</strain>
    </source>
</reference>
<evidence type="ECO:0000313" key="1">
    <source>
        <dbReference type="EMBL" id="QHT67325.1"/>
    </source>
</evidence>
<protein>
    <submittedName>
        <fullName evidence="1">Uncharacterized protein</fullName>
    </submittedName>
</protein>
<evidence type="ECO:0000313" key="2">
    <source>
        <dbReference type="Proteomes" id="UP000480178"/>
    </source>
</evidence>
<sequence>MDQYQRGEANFILYDSLCKDQSNKIILLPWQPVFNGSVSAGNLKIVSFFSAVNNKTVFLTMDSLGQQVNRKEIEVKKAMQIPSLIAFSSPDGFFIISRSEKQWKDIIITKLDFQYNTLWERQFKQEKDPVTIDKLEKIGDKIFIFKQIRAGSKNYQGSLLVLDEKTGKTLLEKNLTSSS</sequence>
<proteinExistence type="predicted"/>
<dbReference type="KEGG" id="rhoz:GXP67_12115"/>